<name>A0A9W6SWM7_CANBO</name>
<feature type="compositionally biased region" description="Polar residues" evidence="1">
    <location>
        <begin position="137"/>
        <end position="147"/>
    </location>
</feature>
<feature type="compositionally biased region" description="Low complexity" evidence="1">
    <location>
        <begin position="471"/>
        <end position="491"/>
    </location>
</feature>
<dbReference type="Proteomes" id="UP001165120">
    <property type="component" value="Unassembled WGS sequence"/>
</dbReference>
<feature type="compositionally biased region" description="Low complexity" evidence="1">
    <location>
        <begin position="416"/>
        <end position="425"/>
    </location>
</feature>
<dbReference type="InterPro" id="IPR008984">
    <property type="entry name" value="SMAD_FHA_dom_sf"/>
</dbReference>
<feature type="compositionally biased region" description="Low complexity" evidence="1">
    <location>
        <begin position="547"/>
        <end position="585"/>
    </location>
</feature>
<evidence type="ECO:0000256" key="1">
    <source>
        <dbReference type="SAM" id="MobiDB-lite"/>
    </source>
</evidence>
<feature type="compositionally biased region" description="Basic and acidic residues" evidence="1">
    <location>
        <begin position="396"/>
        <end position="415"/>
    </location>
</feature>
<feature type="domain" description="FHA" evidence="2">
    <location>
        <begin position="202"/>
        <end position="264"/>
    </location>
</feature>
<sequence>MSLNNQQFPPSSPVLNSTDDQFAPSLYSDLGGKNNDSNSVITKEKLRFFKDSNNTNKQQQQQVSKQQDELYPTPNPSSSMGVLTSPIKSRNIELNPDSPLQLKTKNTPITPVSNHNNNNNDKDSNNQQSQTNNFDSRSASPITTTQHLYIKKPTTENKLSHQEPNTTFENSNNNNSNNNQISLISPLDKVKRLKIPFNGRIINIGRSSKSSQCVLPSKNKLISRIHCSVQMVKPDSTNRKEIHENSIIVKCLGWNGINITVPTLVDVEQMNSNDNGNPNGNQFKISKRLNKNEVDLKNLKFKNRILCQEKSVTNFYMLKDESFIIPLIPGLLLDFRGECVLLEYENESDLTDDEQENANSVILSHNDTTTNNNNTKSLKHKLDQASQQGHEVDDDENKKRKLSEDKSVVSVEEQKTTPTVKSSPSVTPITVITNTTDSPITPVQPLIEIKHEEKDKKSNEIKEIEKKQKKTINNLSKPSSSSLSSSNTNIASLNTPVKSAKTKSTVYIHNDKSSASASSNTITSTPVTSLTPKQDRLLKLRTKSKINSKSLSPSPSPSPAVKKTANLSVSTPMPSLSSTPTTNPSHKQSLKLHLSARKPLADITDKMMNNNNNGKKTSSSTNTVKQHRRSRSSELHKVTKRQHNVSTTLKSNNDKENRAVSMSPKQIKKYQKKEENMLSTMSKASESLNNALSLADNANEQQGEGQGQQVNSEALVVDENNATPPQVPQKKMANYTKEEVSNVLKDVKDLSEICNVLGNHLAFSRVSSTPLRQVFALNAIQSHKLTIEQLRAILIHHLEFIGVIYREGKDAAGKPLDEEYYYIPEKDKDQGRVKLAEELKGPGAGLRSCRKTHKQYFWKKPTKK</sequence>
<dbReference type="InterPro" id="IPR000253">
    <property type="entry name" value="FHA_dom"/>
</dbReference>
<evidence type="ECO:0000313" key="4">
    <source>
        <dbReference type="Proteomes" id="UP001165120"/>
    </source>
</evidence>
<evidence type="ECO:0000313" key="3">
    <source>
        <dbReference type="EMBL" id="GME68583.1"/>
    </source>
</evidence>
<proteinExistence type="predicted"/>
<gene>
    <name evidence="3" type="ORF">Cboi02_000174300</name>
</gene>
<feature type="compositionally biased region" description="Low complexity" evidence="1">
    <location>
        <begin position="608"/>
        <end position="623"/>
    </location>
</feature>
<keyword evidence="4" id="KW-1185">Reference proteome</keyword>
<feature type="compositionally biased region" description="Polar residues" evidence="1">
    <location>
        <begin position="101"/>
        <end position="112"/>
    </location>
</feature>
<feature type="compositionally biased region" description="Polar residues" evidence="1">
    <location>
        <begin position="76"/>
        <end position="88"/>
    </location>
</feature>
<dbReference type="EMBL" id="BSXN01000446">
    <property type="protein sequence ID" value="GME68583.1"/>
    <property type="molecule type" value="Genomic_DNA"/>
</dbReference>
<organism evidence="3 4">
    <name type="scientific">Candida boidinii</name>
    <name type="common">Yeast</name>
    <dbReference type="NCBI Taxonomy" id="5477"/>
    <lineage>
        <taxon>Eukaryota</taxon>
        <taxon>Fungi</taxon>
        <taxon>Dikarya</taxon>
        <taxon>Ascomycota</taxon>
        <taxon>Saccharomycotina</taxon>
        <taxon>Pichiomycetes</taxon>
        <taxon>Pichiales</taxon>
        <taxon>Pichiaceae</taxon>
        <taxon>Ogataea</taxon>
        <taxon>Ogataea/Candida clade</taxon>
    </lineage>
</organism>
<feature type="region of interest" description="Disordered" evidence="1">
    <location>
        <begin position="513"/>
        <end position="590"/>
    </location>
</feature>
<feature type="region of interest" description="Disordered" evidence="1">
    <location>
        <begin position="468"/>
        <end position="491"/>
    </location>
</feature>
<evidence type="ECO:0000259" key="2">
    <source>
        <dbReference type="PROSITE" id="PS50006"/>
    </source>
</evidence>
<feature type="region of interest" description="Disordered" evidence="1">
    <location>
        <begin position="608"/>
        <end position="687"/>
    </location>
</feature>
<dbReference type="SUPFAM" id="SSF49879">
    <property type="entry name" value="SMAD/FHA domain"/>
    <property type="match status" value="1"/>
</dbReference>
<protein>
    <submittedName>
        <fullName evidence="3">Unnamed protein product</fullName>
    </submittedName>
</protein>
<dbReference type="PROSITE" id="PS50006">
    <property type="entry name" value="FHA_DOMAIN"/>
    <property type="match status" value="1"/>
</dbReference>
<comment type="caution">
    <text evidence="3">The sequence shown here is derived from an EMBL/GenBank/DDBJ whole genome shotgun (WGS) entry which is preliminary data.</text>
</comment>
<feature type="compositionally biased region" description="Low complexity" evidence="1">
    <location>
        <begin position="170"/>
        <end position="179"/>
    </location>
</feature>
<dbReference type="AlphaFoldDB" id="A0A9W6SWM7"/>
<feature type="region of interest" description="Disordered" evidence="1">
    <location>
        <begin position="363"/>
        <end position="425"/>
    </location>
</feature>
<accession>A0A9W6SWM7</accession>
<feature type="compositionally biased region" description="Polar residues" evidence="1">
    <location>
        <begin position="520"/>
        <end position="532"/>
    </location>
</feature>
<feature type="compositionally biased region" description="Low complexity" evidence="1">
    <location>
        <begin position="113"/>
        <end position="136"/>
    </location>
</feature>
<feature type="region of interest" description="Disordered" evidence="1">
    <location>
        <begin position="1"/>
        <end position="180"/>
    </location>
</feature>
<feature type="compositionally biased region" description="Polar residues" evidence="1">
    <location>
        <begin position="1"/>
        <end position="20"/>
    </location>
</feature>
<reference evidence="3" key="1">
    <citation type="submission" date="2023-04" db="EMBL/GenBank/DDBJ databases">
        <title>Candida boidinii NBRC 10035.</title>
        <authorList>
            <person name="Ichikawa N."/>
            <person name="Sato H."/>
            <person name="Tonouchi N."/>
        </authorList>
    </citation>
    <scope>NUCLEOTIDE SEQUENCE</scope>
    <source>
        <strain evidence="3">NBRC 10035</strain>
    </source>
</reference>